<sequence>MNEAPKGGSIQAVEFALEILEYVARGQTSVGVSEMARAFNTTKSRIHRHLQTLVSAGYLIRNEETERYSISARLMSLGQAVSESFELATAAREVARELRDQTGHAVAISQPEPDGVRILLIVPSRSNIEIHVKPGSLLHYHASAQGKVTLAFGDRLLLPRILSEGLDMRTPYTVTDADQLQAEVDAVRKRRWATGPNEAMVGLNAVAAPIFDALGGFVGAIAINDSVQHIAPDPSLDQVRAVLAAADKISANLGYRARK</sequence>
<dbReference type="AlphaFoldDB" id="A0A8J3GME7"/>
<proteinExistence type="predicted"/>
<evidence type="ECO:0000313" key="7">
    <source>
        <dbReference type="Proteomes" id="UP000630142"/>
    </source>
</evidence>
<dbReference type="SUPFAM" id="SSF46785">
    <property type="entry name" value="Winged helix' DNA-binding domain"/>
    <property type="match status" value="1"/>
</dbReference>
<evidence type="ECO:0000256" key="2">
    <source>
        <dbReference type="ARBA" id="ARBA00023125"/>
    </source>
</evidence>
<reference evidence="6" key="2">
    <citation type="submission" date="2020-09" db="EMBL/GenBank/DDBJ databases">
        <authorList>
            <person name="Sun Q."/>
            <person name="Kim S."/>
        </authorList>
    </citation>
    <scope>NUCLEOTIDE SEQUENCE</scope>
    <source>
        <strain evidence="6">KCTC 42249</strain>
    </source>
</reference>
<gene>
    <name evidence="6" type="ORF">GCM10016234_37320</name>
</gene>
<dbReference type="Pfam" id="PF09339">
    <property type="entry name" value="HTH_IclR"/>
    <property type="match status" value="1"/>
</dbReference>
<dbReference type="InterPro" id="IPR036388">
    <property type="entry name" value="WH-like_DNA-bd_sf"/>
</dbReference>
<dbReference type="InterPro" id="IPR029016">
    <property type="entry name" value="GAF-like_dom_sf"/>
</dbReference>
<protein>
    <submittedName>
        <fullName evidence="6">IclR family transcriptional regulator</fullName>
    </submittedName>
</protein>
<evidence type="ECO:0000259" key="4">
    <source>
        <dbReference type="PROSITE" id="PS51077"/>
    </source>
</evidence>
<dbReference type="InterPro" id="IPR036390">
    <property type="entry name" value="WH_DNA-bd_sf"/>
</dbReference>
<dbReference type="GO" id="GO:0045892">
    <property type="term" value="P:negative regulation of DNA-templated transcription"/>
    <property type="evidence" value="ECO:0007669"/>
    <property type="project" value="TreeGrafter"/>
</dbReference>
<dbReference type="GO" id="GO:0003677">
    <property type="term" value="F:DNA binding"/>
    <property type="evidence" value="ECO:0007669"/>
    <property type="project" value="UniProtKB-KW"/>
</dbReference>
<dbReference type="PROSITE" id="PS51077">
    <property type="entry name" value="HTH_ICLR"/>
    <property type="match status" value="1"/>
</dbReference>
<accession>A0A8J3GME7</accession>
<evidence type="ECO:0000256" key="3">
    <source>
        <dbReference type="ARBA" id="ARBA00023163"/>
    </source>
</evidence>
<dbReference type="PANTHER" id="PTHR30136">
    <property type="entry name" value="HELIX-TURN-HELIX TRANSCRIPTIONAL REGULATOR, ICLR FAMILY"/>
    <property type="match status" value="1"/>
</dbReference>
<reference evidence="6" key="1">
    <citation type="journal article" date="2014" name="Int. J. Syst. Evol. Microbiol.">
        <title>Complete genome sequence of Corynebacterium casei LMG S-19264T (=DSM 44701T), isolated from a smear-ripened cheese.</title>
        <authorList>
            <consortium name="US DOE Joint Genome Institute (JGI-PGF)"/>
            <person name="Walter F."/>
            <person name="Albersmeier A."/>
            <person name="Kalinowski J."/>
            <person name="Ruckert C."/>
        </authorList>
    </citation>
    <scope>NUCLEOTIDE SEQUENCE</scope>
    <source>
        <strain evidence="6">KCTC 42249</strain>
    </source>
</reference>
<dbReference type="InterPro" id="IPR011991">
    <property type="entry name" value="ArsR-like_HTH"/>
</dbReference>
<dbReference type="Gene3D" id="3.30.450.40">
    <property type="match status" value="1"/>
</dbReference>
<dbReference type="RefSeq" id="WP_189506951.1">
    <property type="nucleotide sequence ID" value="NZ_BMZQ01000005.1"/>
</dbReference>
<dbReference type="InterPro" id="IPR050707">
    <property type="entry name" value="HTH_MetabolicPath_Reg"/>
</dbReference>
<dbReference type="Gene3D" id="1.10.10.10">
    <property type="entry name" value="Winged helix-like DNA-binding domain superfamily/Winged helix DNA-binding domain"/>
    <property type="match status" value="1"/>
</dbReference>
<dbReference type="InterPro" id="IPR005471">
    <property type="entry name" value="Tscrpt_reg_IclR_N"/>
</dbReference>
<evidence type="ECO:0000256" key="1">
    <source>
        <dbReference type="ARBA" id="ARBA00023015"/>
    </source>
</evidence>
<organism evidence="6 7">
    <name type="scientific">Tianweitania populi</name>
    <dbReference type="NCBI Taxonomy" id="1607949"/>
    <lineage>
        <taxon>Bacteria</taxon>
        <taxon>Pseudomonadati</taxon>
        <taxon>Pseudomonadota</taxon>
        <taxon>Alphaproteobacteria</taxon>
        <taxon>Hyphomicrobiales</taxon>
        <taxon>Phyllobacteriaceae</taxon>
        <taxon>Tianweitania</taxon>
    </lineage>
</organism>
<keyword evidence="7" id="KW-1185">Reference proteome</keyword>
<dbReference type="PANTHER" id="PTHR30136:SF8">
    <property type="entry name" value="TRANSCRIPTIONAL REGULATORY PROTEIN"/>
    <property type="match status" value="1"/>
</dbReference>
<name>A0A8J3GME7_9HYPH</name>
<dbReference type="EMBL" id="BMZQ01000005">
    <property type="protein sequence ID" value="GHD22752.1"/>
    <property type="molecule type" value="Genomic_DNA"/>
</dbReference>
<dbReference type="SUPFAM" id="SSF55781">
    <property type="entry name" value="GAF domain-like"/>
    <property type="match status" value="1"/>
</dbReference>
<comment type="caution">
    <text evidence="6">The sequence shown here is derived from an EMBL/GenBank/DDBJ whole genome shotgun (WGS) entry which is preliminary data.</text>
</comment>
<dbReference type="SMART" id="SM00346">
    <property type="entry name" value="HTH_ICLR"/>
    <property type="match status" value="1"/>
</dbReference>
<dbReference type="PROSITE" id="PS51078">
    <property type="entry name" value="ICLR_ED"/>
    <property type="match status" value="1"/>
</dbReference>
<keyword evidence="3" id="KW-0804">Transcription</keyword>
<dbReference type="Pfam" id="PF01614">
    <property type="entry name" value="IclR_C"/>
    <property type="match status" value="1"/>
</dbReference>
<dbReference type="Proteomes" id="UP000630142">
    <property type="component" value="Unassembled WGS sequence"/>
</dbReference>
<keyword evidence="1" id="KW-0805">Transcription regulation</keyword>
<dbReference type="CDD" id="cd00090">
    <property type="entry name" value="HTH_ARSR"/>
    <property type="match status" value="1"/>
</dbReference>
<dbReference type="InterPro" id="IPR014757">
    <property type="entry name" value="Tscrpt_reg_IclR_C"/>
</dbReference>
<feature type="domain" description="HTH iclR-type" evidence="4">
    <location>
        <begin position="10"/>
        <end position="72"/>
    </location>
</feature>
<dbReference type="GO" id="GO:0003700">
    <property type="term" value="F:DNA-binding transcription factor activity"/>
    <property type="evidence" value="ECO:0007669"/>
    <property type="project" value="TreeGrafter"/>
</dbReference>
<evidence type="ECO:0000259" key="5">
    <source>
        <dbReference type="PROSITE" id="PS51078"/>
    </source>
</evidence>
<dbReference type="FunFam" id="1.10.10.10:FF:000056">
    <property type="entry name" value="IclR family transcriptional regulator"/>
    <property type="match status" value="1"/>
</dbReference>
<keyword evidence="2" id="KW-0238">DNA-binding</keyword>
<feature type="domain" description="IclR-ED" evidence="5">
    <location>
        <begin position="73"/>
        <end position="255"/>
    </location>
</feature>
<evidence type="ECO:0000313" key="6">
    <source>
        <dbReference type="EMBL" id="GHD22752.1"/>
    </source>
</evidence>